<protein>
    <submittedName>
        <fullName evidence="3">Cytochrome b562 family protein</fullName>
    </submittedName>
</protein>
<dbReference type="InterPro" id="IPR010980">
    <property type="entry name" value="Cyt_c/b562"/>
</dbReference>
<reference evidence="3 4" key="1">
    <citation type="submission" date="2020-07" db="EMBL/GenBank/DDBJ databases">
        <title>Vibrio marinisediminis sp. nov., isolated from marine sediment.</title>
        <authorList>
            <person name="Ji X."/>
        </authorList>
    </citation>
    <scope>NUCLEOTIDE SEQUENCE [LARGE SCALE GENOMIC DNA]</scope>
    <source>
        <strain evidence="3 4">404</strain>
    </source>
</reference>
<keyword evidence="2" id="KW-0732">Signal</keyword>
<evidence type="ECO:0000256" key="1">
    <source>
        <dbReference type="ARBA" id="ARBA00005523"/>
    </source>
</evidence>
<dbReference type="EMBL" id="JACFYF010000013">
    <property type="protein sequence ID" value="MBA5764013.1"/>
    <property type="molecule type" value="Genomic_DNA"/>
</dbReference>
<dbReference type="Gene3D" id="1.20.120.10">
    <property type="entry name" value="Cytochrome c/b562"/>
    <property type="match status" value="1"/>
</dbReference>
<dbReference type="GO" id="GO:0005506">
    <property type="term" value="F:iron ion binding"/>
    <property type="evidence" value="ECO:0007669"/>
    <property type="project" value="InterPro"/>
</dbReference>
<dbReference type="SUPFAM" id="SSF47175">
    <property type="entry name" value="Cytochromes"/>
    <property type="match status" value="1"/>
</dbReference>
<dbReference type="AlphaFoldDB" id="A0A7W2FTK5"/>
<dbReference type="Proteomes" id="UP000571701">
    <property type="component" value="Unassembled WGS sequence"/>
</dbReference>
<proteinExistence type="inferred from homology"/>
<dbReference type="GO" id="GO:0009055">
    <property type="term" value="F:electron transfer activity"/>
    <property type="evidence" value="ECO:0007669"/>
    <property type="project" value="InterPro"/>
</dbReference>
<evidence type="ECO:0000256" key="2">
    <source>
        <dbReference type="ARBA" id="ARBA00022729"/>
    </source>
</evidence>
<comment type="caution">
    <text evidence="3">The sequence shown here is derived from an EMBL/GenBank/DDBJ whole genome shotgun (WGS) entry which is preliminary data.</text>
</comment>
<dbReference type="Pfam" id="PF07361">
    <property type="entry name" value="Cytochrom_B562"/>
    <property type="match status" value="1"/>
</dbReference>
<gene>
    <name evidence="3" type="ORF">H2O73_16735</name>
</gene>
<keyword evidence="4" id="KW-1185">Reference proteome</keyword>
<accession>A0A7W2FTK5</accession>
<dbReference type="GO" id="GO:0020037">
    <property type="term" value="F:heme binding"/>
    <property type="evidence" value="ECO:0007669"/>
    <property type="project" value="InterPro"/>
</dbReference>
<name>A0A7W2FTK5_9VIBR</name>
<comment type="similarity">
    <text evidence="1">Belongs to the cytochrome b562 family.</text>
</comment>
<dbReference type="InterPro" id="IPR009155">
    <property type="entry name" value="Cyt_b562"/>
</dbReference>
<organism evidence="3 4">
    <name type="scientific">Vibrio marinisediminis</name>
    <dbReference type="NCBI Taxonomy" id="2758441"/>
    <lineage>
        <taxon>Bacteria</taxon>
        <taxon>Pseudomonadati</taxon>
        <taxon>Pseudomonadota</taxon>
        <taxon>Gammaproteobacteria</taxon>
        <taxon>Vibrionales</taxon>
        <taxon>Vibrionaceae</taxon>
        <taxon>Vibrio</taxon>
    </lineage>
</organism>
<sequence length="127" mass="14582">MIRSVLILTTLVTTQVIASDYDLKSAMKQMKLDFKHAAEAQTVEEMQQAMVNFNQLLDASKQAQYPDEKKALYMEGFEKLTITINGINQELEQGDLQGAKQQLKVIDDLREEYHDKRNPSIWSKLFG</sequence>
<dbReference type="RefSeq" id="WP_182110071.1">
    <property type="nucleotide sequence ID" value="NZ_JACFYF010000013.1"/>
</dbReference>
<dbReference type="GO" id="GO:0022900">
    <property type="term" value="P:electron transport chain"/>
    <property type="evidence" value="ECO:0007669"/>
    <property type="project" value="InterPro"/>
</dbReference>
<dbReference type="GO" id="GO:0042597">
    <property type="term" value="C:periplasmic space"/>
    <property type="evidence" value="ECO:0007669"/>
    <property type="project" value="InterPro"/>
</dbReference>
<evidence type="ECO:0000313" key="4">
    <source>
        <dbReference type="Proteomes" id="UP000571701"/>
    </source>
</evidence>
<evidence type="ECO:0000313" key="3">
    <source>
        <dbReference type="EMBL" id="MBA5764013.1"/>
    </source>
</evidence>